<evidence type="ECO:0000256" key="6">
    <source>
        <dbReference type="ARBA" id="ARBA00006824"/>
    </source>
</evidence>
<keyword evidence="9 18" id="KW-0812">Transmembrane</keyword>
<protein>
    <recommendedName>
        <fullName evidence="8">inositol-phosphate phosphatase</fullName>
        <ecNumber evidence="8">3.1.3.25</ecNumber>
    </recommendedName>
    <alternativeName>
        <fullName evidence="16">Inositol-1(or 4)-monophosphatase 3</fullName>
    </alternativeName>
    <alternativeName>
        <fullName evidence="15">Myo-inositol monophosphatase A3</fullName>
    </alternativeName>
</protein>
<dbReference type="Proteomes" id="UP000292052">
    <property type="component" value="Unassembled WGS sequence"/>
</dbReference>
<keyword evidence="12 17" id="KW-0460">Magnesium</keyword>
<evidence type="ECO:0000256" key="2">
    <source>
        <dbReference type="ARBA" id="ARBA00001946"/>
    </source>
</evidence>
<dbReference type="EMBL" id="QDEB01060849">
    <property type="protein sequence ID" value="RZC36545.1"/>
    <property type="molecule type" value="Genomic_DNA"/>
</dbReference>
<evidence type="ECO:0000256" key="9">
    <source>
        <dbReference type="ARBA" id="ARBA00022692"/>
    </source>
</evidence>
<feature type="binding site" evidence="17">
    <location>
        <position position="153"/>
    </location>
    <ligand>
        <name>Mg(2+)</name>
        <dbReference type="ChEBI" id="CHEBI:18420"/>
        <label>1</label>
        <note>catalytic</note>
    </ligand>
</feature>
<evidence type="ECO:0000256" key="16">
    <source>
        <dbReference type="ARBA" id="ARBA00042949"/>
    </source>
</evidence>
<evidence type="ECO:0000256" key="5">
    <source>
        <dbReference type="ARBA" id="ARBA00005152"/>
    </source>
</evidence>
<evidence type="ECO:0000256" key="14">
    <source>
        <dbReference type="ARBA" id="ARBA00023136"/>
    </source>
</evidence>
<evidence type="ECO:0000256" key="3">
    <source>
        <dbReference type="ARBA" id="ARBA00004141"/>
    </source>
</evidence>
<feature type="binding site" evidence="17">
    <location>
        <position position="276"/>
    </location>
    <ligand>
        <name>Mg(2+)</name>
        <dbReference type="ChEBI" id="CHEBI:18420"/>
        <label>1</label>
        <note>catalytic</note>
    </ligand>
</feature>
<accession>A0A482VUK3</accession>
<dbReference type="GO" id="GO:0046872">
    <property type="term" value="F:metal ion binding"/>
    <property type="evidence" value="ECO:0007669"/>
    <property type="project" value="UniProtKB-KW"/>
</dbReference>
<evidence type="ECO:0000256" key="10">
    <source>
        <dbReference type="ARBA" id="ARBA00022723"/>
    </source>
</evidence>
<dbReference type="InterPro" id="IPR007248">
    <property type="entry name" value="Mpv17_PMP22"/>
</dbReference>
<dbReference type="EC" id="3.1.3.25" evidence="8"/>
<comment type="subcellular location">
    <subcellularLocation>
        <location evidence="3">Membrane</location>
        <topology evidence="3">Multi-pass membrane protein</topology>
    </subcellularLocation>
    <subcellularLocation>
        <location evidence="4">Membrane</location>
        <topology evidence="4">Single-pass membrane protein</topology>
    </subcellularLocation>
</comment>
<organism evidence="19 20">
    <name type="scientific">Asbolus verrucosus</name>
    <name type="common">Desert ironclad beetle</name>
    <dbReference type="NCBI Taxonomy" id="1661398"/>
    <lineage>
        <taxon>Eukaryota</taxon>
        <taxon>Metazoa</taxon>
        <taxon>Ecdysozoa</taxon>
        <taxon>Arthropoda</taxon>
        <taxon>Hexapoda</taxon>
        <taxon>Insecta</taxon>
        <taxon>Pterygota</taxon>
        <taxon>Neoptera</taxon>
        <taxon>Endopterygota</taxon>
        <taxon>Coleoptera</taxon>
        <taxon>Polyphaga</taxon>
        <taxon>Cucujiformia</taxon>
        <taxon>Tenebrionidae</taxon>
        <taxon>Pimeliinae</taxon>
        <taxon>Asbolus</taxon>
    </lineage>
</organism>
<evidence type="ECO:0000256" key="12">
    <source>
        <dbReference type="ARBA" id="ARBA00022842"/>
    </source>
</evidence>
<evidence type="ECO:0000256" key="11">
    <source>
        <dbReference type="ARBA" id="ARBA00022801"/>
    </source>
</evidence>
<dbReference type="STRING" id="1661398.A0A482VUK3"/>
<dbReference type="GO" id="GO:0012505">
    <property type="term" value="C:endomembrane system"/>
    <property type="evidence" value="ECO:0007669"/>
    <property type="project" value="TreeGrafter"/>
</dbReference>
<keyword evidence="20" id="KW-1185">Reference proteome</keyword>
<reference evidence="19 20" key="1">
    <citation type="submission" date="2017-03" db="EMBL/GenBank/DDBJ databases">
        <title>Genome of the blue death feigning beetle - Asbolus verrucosus.</title>
        <authorList>
            <person name="Rider S.D."/>
        </authorList>
    </citation>
    <scope>NUCLEOTIDE SEQUENCE [LARGE SCALE GENOMIC DNA]</scope>
    <source>
        <strain evidence="19">Butters</strain>
        <tissue evidence="19">Head and leg muscle</tissue>
    </source>
</reference>
<comment type="cofactor">
    <cofactor evidence="2 17">
        <name>Mg(2+)</name>
        <dbReference type="ChEBI" id="CHEBI:18420"/>
    </cofactor>
</comment>
<sequence length="469" mass="52877">MKLGGVIHLNKSGICVMCGALLVLLIYMLTNKSNSETHSTQKINLKHLLKVAIKAAENGGNEVVVNKDNLKIKSKGLTKEGMEDSVTTADYLSHCSIMGTLKHAYPTLNVISEEAKAECNKNQEIDFSETTVFVPENVDDQWEDLKDITVWIDPLDATHEYTEKLYDNVTTMVCVAVKGQPIIGVIHKPFMKDNSPTFWAWNNKAKSSNLKSMKHESDKLKIIISRSHKGEIQKVLGQKMKTYDLVIAAGAGYKALEVATGKVDAYLHITAIKKWDICAGNAIINAMGAQSIKTKAIPKFSNLVSRSFSDKYLFYTNVGLSVTLSGVGDILVQNYEILTHELEGWNKIRTRNMSICGMTIGIFCHHWYNYLDRRLPGYAIKTVAKKIIIDQIVCSPICIATLFLTSEILEQKSKKEMLLEVKQKAWMLYVAEWVIWPPAQFINFYFLPTRFRVLYDNTISLGYDVYTSY</sequence>
<keyword evidence="11" id="KW-0378">Hydrolase</keyword>
<comment type="caution">
    <text evidence="19">The sequence shown here is derived from an EMBL/GenBank/DDBJ whole genome shotgun (WGS) entry which is preliminary data.</text>
</comment>
<keyword evidence="10 17" id="KW-0479">Metal-binding</keyword>
<comment type="similarity">
    <text evidence="7">Belongs to the inositol monophosphatase superfamily.</text>
</comment>
<dbReference type="InterPro" id="IPR000760">
    <property type="entry name" value="Inositol_monophosphatase-like"/>
</dbReference>
<dbReference type="InterPro" id="IPR020550">
    <property type="entry name" value="Inositol_monophosphatase_CS"/>
</dbReference>
<evidence type="ECO:0000256" key="1">
    <source>
        <dbReference type="ARBA" id="ARBA00001033"/>
    </source>
</evidence>
<gene>
    <name evidence="19" type="ORF">BDFB_011106</name>
</gene>
<dbReference type="OrthoDB" id="74460at2759"/>
<dbReference type="GO" id="GO:0008254">
    <property type="term" value="F:3'-nucleotidase activity"/>
    <property type="evidence" value="ECO:0007669"/>
    <property type="project" value="TreeGrafter"/>
</dbReference>
<dbReference type="InterPro" id="IPR050725">
    <property type="entry name" value="CysQ/Inositol_MonoPase"/>
</dbReference>
<dbReference type="FunFam" id="3.30.540.10:FF:000012">
    <property type="entry name" value="Blast:Putative inositol monophosphatase 3"/>
    <property type="match status" value="1"/>
</dbReference>
<dbReference type="PROSITE" id="PS00630">
    <property type="entry name" value="IMP_2"/>
    <property type="match status" value="1"/>
</dbReference>
<dbReference type="Gene3D" id="3.40.190.80">
    <property type="match status" value="1"/>
</dbReference>
<comment type="similarity">
    <text evidence="6">Belongs to the peroxisomal membrane protein PXMP2/4 family.</text>
</comment>
<evidence type="ECO:0000256" key="8">
    <source>
        <dbReference type="ARBA" id="ARBA00013106"/>
    </source>
</evidence>
<dbReference type="PANTHER" id="PTHR43028">
    <property type="entry name" value="3'(2'),5'-BISPHOSPHATE NUCLEOTIDASE 1"/>
    <property type="match status" value="1"/>
</dbReference>
<dbReference type="GO" id="GO:0052834">
    <property type="term" value="F:inositol monophosphate phosphatase activity"/>
    <property type="evidence" value="ECO:0007669"/>
    <property type="project" value="UniProtKB-EC"/>
</dbReference>
<dbReference type="GO" id="GO:0016020">
    <property type="term" value="C:membrane"/>
    <property type="evidence" value="ECO:0007669"/>
    <property type="project" value="UniProtKB-SubCell"/>
</dbReference>
<feature type="transmembrane region" description="Helical" evidence="18">
    <location>
        <begin position="12"/>
        <end position="30"/>
    </location>
</feature>
<feature type="binding site" evidence="17">
    <location>
        <position position="113"/>
    </location>
    <ligand>
        <name>Mg(2+)</name>
        <dbReference type="ChEBI" id="CHEBI:18420"/>
        <label>1</label>
        <note>catalytic</note>
    </ligand>
</feature>
<name>A0A482VUK3_ASBVE</name>
<keyword evidence="14 18" id="KW-0472">Membrane</keyword>
<evidence type="ECO:0000313" key="20">
    <source>
        <dbReference type="Proteomes" id="UP000292052"/>
    </source>
</evidence>
<feature type="non-terminal residue" evidence="19">
    <location>
        <position position="469"/>
    </location>
</feature>
<dbReference type="Gene3D" id="3.30.540.10">
    <property type="entry name" value="Fructose-1,6-Bisphosphatase, subunit A, domain 1"/>
    <property type="match status" value="1"/>
</dbReference>
<dbReference type="Pfam" id="PF04117">
    <property type="entry name" value="Mpv17_PMP22"/>
    <property type="match status" value="1"/>
</dbReference>
<feature type="binding site" evidence="17">
    <location>
        <position position="156"/>
    </location>
    <ligand>
        <name>Mg(2+)</name>
        <dbReference type="ChEBI" id="CHEBI:18420"/>
        <label>1</label>
        <note>catalytic</note>
    </ligand>
</feature>
<proteinExistence type="inferred from homology"/>
<evidence type="ECO:0000256" key="4">
    <source>
        <dbReference type="ARBA" id="ARBA00004167"/>
    </source>
</evidence>
<feature type="binding site" evidence="17">
    <location>
        <position position="155"/>
    </location>
    <ligand>
        <name>Mg(2+)</name>
        <dbReference type="ChEBI" id="CHEBI:18420"/>
        <label>1</label>
        <note>catalytic</note>
    </ligand>
</feature>
<evidence type="ECO:0000256" key="17">
    <source>
        <dbReference type="PIRSR" id="PIRSR600760-2"/>
    </source>
</evidence>
<dbReference type="Pfam" id="PF00459">
    <property type="entry name" value="Inositol_P"/>
    <property type="match status" value="1"/>
</dbReference>
<evidence type="ECO:0000256" key="7">
    <source>
        <dbReference type="ARBA" id="ARBA00009759"/>
    </source>
</evidence>
<dbReference type="GO" id="GO:0005737">
    <property type="term" value="C:cytoplasm"/>
    <property type="evidence" value="ECO:0007669"/>
    <property type="project" value="UniProtKB-ARBA"/>
</dbReference>
<dbReference type="GO" id="GO:0046854">
    <property type="term" value="P:phosphatidylinositol phosphate biosynthetic process"/>
    <property type="evidence" value="ECO:0007669"/>
    <property type="project" value="InterPro"/>
</dbReference>
<evidence type="ECO:0000256" key="18">
    <source>
        <dbReference type="SAM" id="Phobius"/>
    </source>
</evidence>
<comment type="pathway">
    <text evidence="5">Polyol metabolism; myo-inositol biosynthesis; myo-inositol from D-glucose 6-phosphate: step 2/2.</text>
</comment>
<comment type="catalytic activity">
    <reaction evidence="1">
        <text>a myo-inositol phosphate + H2O = myo-inositol + phosphate</text>
        <dbReference type="Rhea" id="RHEA:24056"/>
        <dbReference type="ChEBI" id="CHEBI:15377"/>
        <dbReference type="ChEBI" id="CHEBI:17268"/>
        <dbReference type="ChEBI" id="CHEBI:43474"/>
        <dbReference type="ChEBI" id="CHEBI:84139"/>
        <dbReference type="EC" id="3.1.3.25"/>
    </reaction>
</comment>
<evidence type="ECO:0000256" key="13">
    <source>
        <dbReference type="ARBA" id="ARBA00022989"/>
    </source>
</evidence>
<dbReference type="SUPFAM" id="SSF56655">
    <property type="entry name" value="Carbohydrate phosphatase"/>
    <property type="match status" value="1"/>
</dbReference>
<evidence type="ECO:0000313" key="19">
    <source>
        <dbReference type="EMBL" id="RZC36545.1"/>
    </source>
</evidence>
<evidence type="ECO:0000256" key="15">
    <source>
        <dbReference type="ARBA" id="ARBA00042119"/>
    </source>
</evidence>
<dbReference type="AlphaFoldDB" id="A0A482VUK3"/>
<keyword evidence="13 18" id="KW-1133">Transmembrane helix</keyword>
<dbReference type="PANTHER" id="PTHR43028:SF4">
    <property type="entry name" value="INOSITOL MONOPHOSPHATASE 3"/>
    <property type="match status" value="1"/>
</dbReference>